<evidence type="ECO:0000313" key="2">
    <source>
        <dbReference type="Proteomes" id="UP001231649"/>
    </source>
</evidence>
<protein>
    <submittedName>
        <fullName evidence="1">Uncharacterized protein</fullName>
    </submittedName>
</protein>
<dbReference type="Proteomes" id="UP001231649">
    <property type="component" value="Chromosome 14"/>
</dbReference>
<keyword evidence="2" id="KW-1185">Reference proteome</keyword>
<sequence length="549" mass="63200">MNTIVTFSILALCTIQTIFCDDTLVKIQQGWLQGKSQEAICHDFDYLSFENIPYALPPTGERRFKAPEEPEGWEGTRDATAQGPMCPHYNALTDVTVLGSEDCLTCDVYTPDITKKLPVLIWFSGFAHFFDEDDNIVYKPDFLVKDMVVVRCNFRKDALGYLNLGTKDVPGNAALKDQVAAMKWVNNNIQAFGGDPERVTLAGISSGSASISNHIMSPMSSGLFHQVLMLSGIHSCDAIYPHAVKEKSWELGARLGLETDNPDELLINLQNTDYKQFINASYSMAMENKMNQMFKKMATFVPVEEEDFGQDRFITENPMESLYHAPLNKVKVMTGYSRDESILFIKQYYDFLLELYNKNRELFVPSKILMKSLPDEEVNDLANTIKNYYFQNKDIKPENMKEFIRMTSFSSMIYEVIRFARQVSQHVDTYLFEFDSFSDRNIYGKEGLNYGIEGTAHADMLGYLFPMNMPLDMESREHDLIVQFVETVKNFVINGDPAYNGNVSWLKFTPEQPNYLEFTDTRTLKENPMSEQMKFWDEIYERYTYPQEK</sequence>
<organism evidence="1 2">
    <name type="scientific">Mythimna loreyi</name>
    <dbReference type="NCBI Taxonomy" id="667449"/>
    <lineage>
        <taxon>Eukaryota</taxon>
        <taxon>Metazoa</taxon>
        <taxon>Ecdysozoa</taxon>
        <taxon>Arthropoda</taxon>
        <taxon>Hexapoda</taxon>
        <taxon>Insecta</taxon>
        <taxon>Pterygota</taxon>
        <taxon>Neoptera</taxon>
        <taxon>Endopterygota</taxon>
        <taxon>Lepidoptera</taxon>
        <taxon>Glossata</taxon>
        <taxon>Ditrysia</taxon>
        <taxon>Noctuoidea</taxon>
        <taxon>Noctuidae</taxon>
        <taxon>Noctuinae</taxon>
        <taxon>Hadenini</taxon>
        <taxon>Mythimna</taxon>
    </lineage>
</organism>
<accession>A0ACC2QQJ3</accession>
<gene>
    <name evidence="1" type="ORF">PYW08_003017</name>
</gene>
<evidence type="ECO:0000313" key="1">
    <source>
        <dbReference type="EMBL" id="KAJ8723105.1"/>
    </source>
</evidence>
<comment type="caution">
    <text evidence="1">The sequence shown here is derived from an EMBL/GenBank/DDBJ whole genome shotgun (WGS) entry which is preliminary data.</text>
</comment>
<reference evidence="1" key="1">
    <citation type="submission" date="2023-03" db="EMBL/GenBank/DDBJ databases">
        <title>Chromosome-level genomes of two armyworms, Mythimna separata and Mythimna loreyi, provide insights into the biosynthesis and reception of sex pheromones.</title>
        <authorList>
            <person name="Zhao H."/>
        </authorList>
    </citation>
    <scope>NUCLEOTIDE SEQUENCE</scope>
    <source>
        <strain evidence="1">BeijingLab</strain>
    </source>
</reference>
<name>A0ACC2QQJ3_9NEOP</name>
<dbReference type="EMBL" id="CM056790">
    <property type="protein sequence ID" value="KAJ8723105.1"/>
    <property type="molecule type" value="Genomic_DNA"/>
</dbReference>
<proteinExistence type="predicted"/>